<dbReference type="Gene3D" id="3.40.1700.10">
    <property type="entry name" value="DNA integrity scanning protein, DisA, N-terminal domain"/>
    <property type="match status" value="1"/>
</dbReference>
<comment type="caution">
    <text evidence="10">Lacks conserved residue(s) required for the propagation of feature annotation.</text>
</comment>
<feature type="domain" description="DAC" evidence="12">
    <location>
        <begin position="89"/>
        <end position="250"/>
    </location>
</feature>
<name>A0A2U1E3M7_9FIRM</name>
<evidence type="ECO:0000256" key="5">
    <source>
        <dbReference type="ARBA" id="ARBA00022695"/>
    </source>
</evidence>
<keyword evidence="5 10" id="KW-0548">Nucleotidyltransferase</keyword>
<evidence type="ECO:0000256" key="7">
    <source>
        <dbReference type="ARBA" id="ARBA00022840"/>
    </source>
</evidence>
<dbReference type="AlphaFoldDB" id="A0A2U1E3M7"/>
<evidence type="ECO:0000256" key="3">
    <source>
        <dbReference type="ARBA" id="ARBA00022679"/>
    </source>
</evidence>
<dbReference type="InterPro" id="IPR045585">
    <property type="entry name" value="CdaA_N"/>
</dbReference>
<keyword evidence="4 10" id="KW-0812">Transmembrane</keyword>
<evidence type="ECO:0000256" key="8">
    <source>
        <dbReference type="ARBA" id="ARBA00022989"/>
    </source>
</evidence>
<evidence type="ECO:0000256" key="10">
    <source>
        <dbReference type="HAMAP-Rule" id="MF_01499"/>
    </source>
</evidence>
<organism evidence="13 14">
    <name type="scientific">Ezakiella coagulans</name>
    <dbReference type="NCBI Taxonomy" id="46507"/>
    <lineage>
        <taxon>Bacteria</taxon>
        <taxon>Bacillati</taxon>
        <taxon>Bacillota</taxon>
        <taxon>Tissierellia</taxon>
        <taxon>Ezakiella</taxon>
    </lineage>
</organism>
<dbReference type="GO" id="GO:0004016">
    <property type="term" value="F:adenylate cyclase activity"/>
    <property type="evidence" value="ECO:0007669"/>
    <property type="project" value="UniProtKB-UniRule"/>
</dbReference>
<dbReference type="GO" id="GO:0106408">
    <property type="term" value="F:diadenylate cyclase activity"/>
    <property type="evidence" value="ECO:0007669"/>
    <property type="project" value="UniProtKB-EC"/>
</dbReference>
<evidence type="ECO:0000313" key="13">
    <source>
        <dbReference type="EMBL" id="PVY94548.1"/>
    </source>
</evidence>
<dbReference type="PANTHER" id="PTHR34185:SF1">
    <property type="entry name" value="DIADENYLATE CYCLASE"/>
    <property type="match status" value="1"/>
</dbReference>
<proteinExistence type="inferred from homology"/>
<dbReference type="InterPro" id="IPR014046">
    <property type="entry name" value="C-di-AMP_synthase"/>
</dbReference>
<dbReference type="InterPro" id="IPR003390">
    <property type="entry name" value="DNA_integrity_scan_DisA_N"/>
</dbReference>
<evidence type="ECO:0000256" key="9">
    <source>
        <dbReference type="ARBA" id="ARBA00023136"/>
    </source>
</evidence>
<keyword evidence="3 10" id="KW-0808">Transferase</keyword>
<evidence type="ECO:0000256" key="4">
    <source>
        <dbReference type="ARBA" id="ARBA00022692"/>
    </source>
</evidence>
<keyword evidence="9 10" id="KW-0472">Membrane</keyword>
<keyword evidence="2 10" id="KW-1003">Cell membrane</keyword>
<dbReference type="PROSITE" id="PS51794">
    <property type="entry name" value="DAC"/>
    <property type="match status" value="1"/>
</dbReference>
<comment type="catalytic activity">
    <reaction evidence="1 10">
        <text>2 ATP = 3',3'-c-di-AMP + 2 diphosphate</text>
        <dbReference type="Rhea" id="RHEA:35655"/>
        <dbReference type="ChEBI" id="CHEBI:30616"/>
        <dbReference type="ChEBI" id="CHEBI:33019"/>
        <dbReference type="ChEBI" id="CHEBI:71500"/>
        <dbReference type="EC" id="2.7.7.85"/>
    </reaction>
</comment>
<evidence type="ECO:0000259" key="12">
    <source>
        <dbReference type="PROSITE" id="PS51794"/>
    </source>
</evidence>
<dbReference type="SUPFAM" id="SSF143597">
    <property type="entry name" value="YojJ-like"/>
    <property type="match status" value="1"/>
</dbReference>
<protein>
    <recommendedName>
        <fullName evidence="10">Diadenylate cyclase</fullName>
        <shortName evidence="10">DAC</shortName>
        <ecNumber evidence="10">2.7.7.85</ecNumber>
    </recommendedName>
    <alternativeName>
        <fullName evidence="10">Cyclic-di-AMP synthase</fullName>
        <shortName evidence="10">c-di-AMP synthase</shortName>
    </alternativeName>
</protein>
<dbReference type="NCBIfam" id="TIGR00159">
    <property type="entry name" value="diadenylate cyclase CdaA"/>
    <property type="match status" value="1"/>
</dbReference>
<dbReference type="Pfam" id="PF02457">
    <property type="entry name" value="DAC"/>
    <property type="match status" value="1"/>
</dbReference>
<dbReference type="PIRSF" id="PIRSF004793">
    <property type="entry name" value="UCP004793"/>
    <property type="match status" value="1"/>
</dbReference>
<sequence length="303" mass="33784">MDGARFLSSIKDTVLNFKFNNVIDILIIAVIIYNTYKLVKQTRAEQLAKGLVVLLIVTKLSGWFKLYTLRWLLDWVLGAGLIALVVIFQPEIRRAFEFIGRSQFIGSRFRTLEDGQVNPVVEEIVQACASLSRQKIGALIVIQRKTGLGEVIETGTEIEGYVSMGLLINIFIPNTPLHDGAVIIDKEIIKAAACFLPITDNNRLSKDLGTRHRAALGISEKSDAFVVVVSEETGGISTCESGEISRYLDEDTLRKKLTDIYNPKPEEGGILNKFINEFKSEDSKEKNVTTEEGDDKDEEVKSK</sequence>
<comment type="similarity">
    <text evidence="10">Belongs to the adenylate cyclase family. DacA/CdaA subfamily.</text>
</comment>
<keyword evidence="14" id="KW-1185">Reference proteome</keyword>
<dbReference type="HAMAP" id="MF_01499">
    <property type="entry name" value="DacA"/>
    <property type="match status" value="1"/>
</dbReference>
<gene>
    <name evidence="10" type="primary">dacA</name>
    <name evidence="13" type="ORF">C7381_10453</name>
</gene>
<feature type="region of interest" description="Disordered" evidence="11">
    <location>
        <begin position="281"/>
        <end position="303"/>
    </location>
</feature>
<dbReference type="EMBL" id="QEKV01000004">
    <property type="protein sequence ID" value="PVY94548.1"/>
    <property type="molecule type" value="Genomic_DNA"/>
</dbReference>
<dbReference type="GO" id="GO:0006171">
    <property type="term" value="P:cAMP biosynthetic process"/>
    <property type="evidence" value="ECO:0007669"/>
    <property type="project" value="InterPro"/>
</dbReference>
<dbReference type="EC" id="2.7.7.85" evidence="10"/>
<dbReference type="InterPro" id="IPR050338">
    <property type="entry name" value="DisA"/>
</dbReference>
<dbReference type="RefSeq" id="WP_052085347.1">
    <property type="nucleotide sequence ID" value="NZ_CAUPJO010000002.1"/>
</dbReference>
<dbReference type="Proteomes" id="UP000245793">
    <property type="component" value="Unassembled WGS sequence"/>
</dbReference>
<evidence type="ECO:0000256" key="11">
    <source>
        <dbReference type="SAM" id="MobiDB-lite"/>
    </source>
</evidence>
<dbReference type="InterPro" id="IPR034701">
    <property type="entry name" value="CdaA"/>
</dbReference>
<keyword evidence="6 10" id="KW-0547">Nucleotide-binding</keyword>
<evidence type="ECO:0000256" key="1">
    <source>
        <dbReference type="ARBA" id="ARBA00000877"/>
    </source>
</evidence>
<keyword evidence="7 10" id="KW-0067">ATP-binding</keyword>
<dbReference type="GO" id="GO:0005524">
    <property type="term" value="F:ATP binding"/>
    <property type="evidence" value="ECO:0007669"/>
    <property type="project" value="UniProtKB-UniRule"/>
</dbReference>
<comment type="subunit">
    <text evidence="10">Probably a homodimer.</text>
</comment>
<evidence type="ECO:0000313" key="14">
    <source>
        <dbReference type="Proteomes" id="UP000245793"/>
    </source>
</evidence>
<reference evidence="13 14" key="1">
    <citation type="submission" date="2018-04" db="EMBL/GenBank/DDBJ databases">
        <title>Genomic Encyclopedia of Type Strains, Phase IV (KMG-IV): sequencing the most valuable type-strain genomes for metagenomic binning, comparative biology and taxonomic classification.</title>
        <authorList>
            <person name="Goeker M."/>
        </authorList>
    </citation>
    <scope>NUCLEOTIDE SEQUENCE [LARGE SCALE GENOMIC DNA]</scope>
    <source>
        <strain evidence="13 14">DSM 20705</strain>
    </source>
</reference>
<accession>A0A2U1E3M7</accession>
<dbReference type="PANTHER" id="PTHR34185">
    <property type="entry name" value="DIADENYLATE CYCLASE"/>
    <property type="match status" value="1"/>
</dbReference>
<keyword evidence="8 10" id="KW-1133">Transmembrane helix</keyword>
<feature type="transmembrane region" description="Helical" evidence="10">
    <location>
        <begin position="17"/>
        <end position="36"/>
    </location>
</feature>
<evidence type="ECO:0000256" key="2">
    <source>
        <dbReference type="ARBA" id="ARBA00022475"/>
    </source>
</evidence>
<dbReference type="InterPro" id="IPR036888">
    <property type="entry name" value="DNA_integrity_DisA_N_sf"/>
</dbReference>
<comment type="caution">
    <text evidence="13">The sequence shown here is derived from an EMBL/GenBank/DDBJ whole genome shotgun (WGS) entry which is preliminary data.</text>
</comment>
<dbReference type="Pfam" id="PF19293">
    <property type="entry name" value="CdaA_N"/>
    <property type="match status" value="1"/>
</dbReference>
<feature type="transmembrane region" description="Helical" evidence="10">
    <location>
        <begin position="72"/>
        <end position="88"/>
    </location>
</feature>
<comment type="function">
    <text evidence="10">Catalyzes the condensation of 2 ATP molecules into cyclic di-AMP (c-di-AMP), a second messenger used to regulate differing processes in different bacteria.</text>
</comment>
<evidence type="ECO:0000256" key="6">
    <source>
        <dbReference type="ARBA" id="ARBA00022741"/>
    </source>
</evidence>
<dbReference type="FunFam" id="3.40.1700.10:FF:000002">
    <property type="entry name" value="Diadenylate cyclase"/>
    <property type="match status" value="1"/>
</dbReference>